<dbReference type="EMBL" id="CP030759">
    <property type="protein sequence ID" value="AXA37159.1"/>
    <property type="molecule type" value="Genomic_DNA"/>
</dbReference>
<evidence type="ECO:0000313" key="3">
    <source>
        <dbReference type="Proteomes" id="UP000262583"/>
    </source>
</evidence>
<gene>
    <name evidence="2" type="ORF">BRCON_2389</name>
</gene>
<feature type="transmembrane region" description="Helical" evidence="1">
    <location>
        <begin position="20"/>
        <end position="38"/>
    </location>
</feature>
<feature type="transmembrane region" description="Helical" evidence="1">
    <location>
        <begin position="182"/>
        <end position="211"/>
    </location>
</feature>
<evidence type="ECO:0000313" key="2">
    <source>
        <dbReference type="EMBL" id="AXA37159.1"/>
    </source>
</evidence>
<feature type="transmembrane region" description="Helical" evidence="1">
    <location>
        <begin position="245"/>
        <end position="265"/>
    </location>
</feature>
<name>A0A2Z4Y8H6_SUMC1</name>
<keyword evidence="1" id="KW-0472">Membrane</keyword>
<feature type="transmembrane region" description="Helical" evidence="1">
    <location>
        <begin position="391"/>
        <end position="416"/>
    </location>
</feature>
<keyword evidence="1" id="KW-1133">Transmembrane helix</keyword>
<feature type="transmembrane region" description="Helical" evidence="1">
    <location>
        <begin position="326"/>
        <end position="354"/>
    </location>
</feature>
<proteinExistence type="predicted"/>
<accession>A0A2Z4Y8H6</accession>
<evidence type="ECO:0008006" key="4">
    <source>
        <dbReference type="Google" id="ProtNLM"/>
    </source>
</evidence>
<dbReference type="KEGG" id="schv:BRCON_2389"/>
<keyword evidence="1" id="KW-0812">Transmembrane</keyword>
<organism evidence="2 3">
    <name type="scientific">Sumerlaea chitinivorans</name>
    <dbReference type="NCBI Taxonomy" id="2250252"/>
    <lineage>
        <taxon>Bacteria</taxon>
        <taxon>Candidatus Sumerlaeota</taxon>
        <taxon>Candidatus Sumerlaeia</taxon>
        <taxon>Candidatus Sumerlaeales</taxon>
        <taxon>Candidatus Sumerlaeaceae</taxon>
        <taxon>Candidatus Sumerlaea</taxon>
    </lineage>
</organism>
<feature type="transmembrane region" description="Helical" evidence="1">
    <location>
        <begin position="151"/>
        <end position="170"/>
    </location>
</feature>
<dbReference type="AlphaFoldDB" id="A0A2Z4Y8H6"/>
<sequence>MMVPTSPEPSPNQTREQAEPFLAIGLTLCVLGLALRWWRLDLMPFRFDAAEALARTRETLAYGFPPLTGIVNSLGFRNPAGLEWLILPSALLSPDPRLSAVWIAVLFMSGVWPMLRLGATIGGSWGAWLLGVVYTFHPLCVFASRDVWAQNLLPMFGAWALWCVVHARVAPPRQAANLLARAFVAISVAAAVHLSGVAWWLTLCGIALFWLRQVATKVEGETRPTLDPDGTPTNGAQPLPTRISLWVRPMLAAAALFLFLLPSAMDFLRVQSAPAQPKPDYVETFERQMPQPKPVVLRVGDSFAALFEPWSSVGATGGAAELLPNWVVGLAGGVDMVLMLASLIGFVLVLVAALRPGAVPSLPQDLARILLAWVLVPAVGAGVFMRYPNSTYLYCALPATYLFVPLALRAVSACLLRRIIAWPKSATGDGGETSAGSSAERTHELSNYPASVPKEGIRFRTVGGLTLALVALAYISFQLAVVRELDRVGRVDGPYYIPLAEQVALVQDLKAAGVRSGRFVHLAGGWFQRPYDYLLEWLAPRHLTGSTEAPMWGVAEDLLLRRSQPKLQEYCKRVLRRNRGSVQWDVFPSEAAVIQILDQYARIPPE</sequence>
<feature type="transmembrane region" description="Helical" evidence="1">
    <location>
        <begin position="462"/>
        <end position="481"/>
    </location>
</feature>
<evidence type="ECO:0000256" key="1">
    <source>
        <dbReference type="SAM" id="Phobius"/>
    </source>
</evidence>
<reference evidence="2 3" key="1">
    <citation type="submission" date="2018-05" db="EMBL/GenBank/DDBJ databases">
        <title>A metagenomic window into the 2 km-deep terrestrial subsurface aquifer revealed taxonomically and functionally diverse microbial community comprising novel uncultured bacterial lineages.</title>
        <authorList>
            <person name="Kadnikov V.V."/>
            <person name="Mardanov A.V."/>
            <person name="Beletsky A.V."/>
            <person name="Banks D."/>
            <person name="Pimenov N.V."/>
            <person name="Frank Y.A."/>
            <person name="Karnachuk O.V."/>
            <person name="Ravin N.V."/>
        </authorList>
    </citation>
    <scope>NUCLEOTIDE SEQUENCE [LARGE SCALE GENOMIC DNA]</scope>
    <source>
        <strain evidence="2">BY</strain>
    </source>
</reference>
<protein>
    <recommendedName>
        <fullName evidence="4">Glycosyltransferase RgtA/B/C/D-like domain-containing protein</fullName>
    </recommendedName>
</protein>
<feature type="transmembrane region" description="Helical" evidence="1">
    <location>
        <begin position="366"/>
        <end position="385"/>
    </location>
</feature>
<dbReference type="Proteomes" id="UP000262583">
    <property type="component" value="Chromosome"/>
</dbReference>